<dbReference type="Proteomes" id="UP001060085">
    <property type="component" value="Linkage Group LG04"/>
</dbReference>
<evidence type="ECO:0000313" key="1">
    <source>
        <dbReference type="EMBL" id="KAI5667416.1"/>
    </source>
</evidence>
<protein>
    <submittedName>
        <fullName evidence="1">Uncharacterized protein</fullName>
    </submittedName>
</protein>
<accession>A0ACC0B456</accession>
<reference evidence="2" key="1">
    <citation type="journal article" date="2023" name="Nat. Plants">
        <title>Single-cell RNA sequencing provides a high-resolution roadmap for understanding the multicellular compartmentation of specialized metabolism.</title>
        <authorList>
            <person name="Sun S."/>
            <person name="Shen X."/>
            <person name="Li Y."/>
            <person name="Li Y."/>
            <person name="Wang S."/>
            <person name="Li R."/>
            <person name="Zhang H."/>
            <person name="Shen G."/>
            <person name="Guo B."/>
            <person name="Wei J."/>
            <person name="Xu J."/>
            <person name="St-Pierre B."/>
            <person name="Chen S."/>
            <person name="Sun C."/>
        </authorList>
    </citation>
    <scope>NUCLEOTIDE SEQUENCE [LARGE SCALE GENOMIC DNA]</scope>
</reference>
<sequence length="171" mass="20254">MGEEKEWKKKRKSSLLNTFVKHHEDFTLRNQFLLYVNEHFELPCNGREFFKDDKSKKTLLRTNNCGFQFFHLHFKESILFCESENKGEGSFKVLKFNLCGPWKTTFENGVFGLILKELVEKHLEYIISFIEFLRKDVFLNDLLVQNKNSNVLSMLLAFSVTCFITYLLKSS</sequence>
<gene>
    <name evidence="1" type="ORF">M9H77_17269</name>
</gene>
<name>A0ACC0B456_CATRO</name>
<comment type="caution">
    <text evidence="1">The sequence shown here is derived from an EMBL/GenBank/DDBJ whole genome shotgun (WGS) entry which is preliminary data.</text>
</comment>
<proteinExistence type="predicted"/>
<organism evidence="1 2">
    <name type="scientific">Catharanthus roseus</name>
    <name type="common">Madagascar periwinkle</name>
    <name type="synonym">Vinca rosea</name>
    <dbReference type="NCBI Taxonomy" id="4058"/>
    <lineage>
        <taxon>Eukaryota</taxon>
        <taxon>Viridiplantae</taxon>
        <taxon>Streptophyta</taxon>
        <taxon>Embryophyta</taxon>
        <taxon>Tracheophyta</taxon>
        <taxon>Spermatophyta</taxon>
        <taxon>Magnoliopsida</taxon>
        <taxon>eudicotyledons</taxon>
        <taxon>Gunneridae</taxon>
        <taxon>Pentapetalae</taxon>
        <taxon>asterids</taxon>
        <taxon>lamiids</taxon>
        <taxon>Gentianales</taxon>
        <taxon>Apocynaceae</taxon>
        <taxon>Rauvolfioideae</taxon>
        <taxon>Vinceae</taxon>
        <taxon>Catharanthinae</taxon>
        <taxon>Catharanthus</taxon>
    </lineage>
</organism>
<keyword evidence="2" id="KW-1185">Reference proteome</keyword>
<evidence type="ECO:0000313" key="2">
    <source>
        <dbReference type="Proteomes" id="UP001060085"/>
    </source>
</evidence>
<dbReference type="EMBL" id="CM044704">
    <property type="protein sequence ID" value="KAI5667416.1"/>
    <property type="molecule type" value="Genomic_DNA"/>
</dbReference>